<evidence type="ECO:0000256" key="1">
    <source>
        <dbReference type="ARBA" id="ARBA00004613"/>
    </source>
</evidence>
<evidence type="ECO:0000313" key="11">
    <source>
        <dbReference type="Proteomes" id="UP001592582"/>
    </source>
</evidence>
<keyword evidence="4 8" id="KW-0732">Signal</keyword>
<comment type="caution">
    <text evidence="10">The sequence shown here is derived from an EMBL/GenBank/DDBJ whole genome shotgun (WGS) entry which is preliminary data.</text>
</comment>
<dbReference type="PANTHER" id="PTHR38050">
    <property type="match status" value="1"/>
</dbReference>
<feature type="domain" description="Ricin B lectin" evidence="9">
    <location>
        <begin position="50"/>
        <end position="174"/>
    </location>
</feature>
<dbReference type="RefSeq" id="WP_380502327.1">
    <property type="nucleotide sequence ID" value="NZ_JBHEZX010000002.1"/>
</dbReference>
<keyword evidence="2" id="KW-0964">Secreted</keyword>
<dbReference type="InterPro" id="IPR029058">
    <property type="entry name" value="AB_hydrolase_fold"/>
</dbReference>
<dbReference type="Proteomes" id="UP001592582">
    <property type="component" value="Unassembled WGS sequence"/>
</dbReference>
<dbReference type="InterPro" id="IPR043595">
    <property type="entry name" value="FaeB/C/D"/>
</dbReference>
<evidence type="ECO:0000256" key="8">
    <source>
        <dbReference type="SAM" id="SignalP"/>
    </source>
</evidence>
<sequence>MRSALILSSRHCRPPSGRRAAAAVVSVLAAIAAVLTGFVAPPASAAAVSTGVITGVGGKCVDVAAANSANGTAVQLYDCNGTAAQSWTVGTDGTVRALGKCLDVTGQGTANGTLVQLWDCNGSGAQQWTSESDGHLRNPQSGRYLDVPGGSTANGTRLQIWDRNTNPWQTWHLPGGGTTTPPPGSCAPSLGSGQYNTPVSFGGRTYQVLVHIPARAAGTRLPLVLDLHGSQMTGAGQLSYSNMGPTADANGFIVVAPTGVVPSGSGFIWNVPYVTPSGTRDDVGFLRQVIDTLTPAACVDAARVYATGYSGGGRMSSALGCLLADKIAAIAPVSGIRAGRPDPADHSRPDLSTCTPSRAVPVIAFHGQQDNTDPYNGGGDATAWQYSVPVAQQAWAGLDGCTTGPATTQVSAHVSDTVYSGCRDGAEVRLYTISNGGHTWPDSPQDNGNGTVTHEISADTLMWQFFQAHPLPGAAATSSASLR</sequence>
<keyword evidence="3" id="KW-0858">Xylan degradation</keyword>
<comment type="subcellular location">
    <subcellularLocation>
        <location evidence="1">Secreted</location>
    </subcellularLocation>
</comment>
<evidence type="ECO:0000256" key="6">
    <source>
        <dbReference type="ARBA" id="ARBA00023277"/>
    </source>
</evidence>
<keyword evidence="7" id="KW-0624">Polysaccharide degradation</keyword>
<dbReference type="Gene3D" id="3.40.50.1820">
    <property type="entry name" value="alpha/beta hydrolase"/>
    <property type="match status" value="1"/>
</dbReference>
<evidence type="ECO:0000256" key="2">
    <source>
        <dbReference type="ARBA" id="ARBA00022525"/>
    </source>
</evidence>
<proteinExistence type="predicted"/>
<keyword evidence="11" id="KW-1185">Reference proteome</keyword>
<evidence type="ECO:0000256" key="4">
    <source>
        <dbReference type="ARBA" id="ARBA00022729"/>
    </source>
</evidence>
<evidence type="ECO:0000256" key="3">
    <source>
        <dbReference type="ARBA" id="ARBA00022651"/>
    </source>
</evidence>
<gene>
    <name evidence="10" type="ORF">ACEZDG_03980</name>
</gene>
<dbReference type="SUPFAM" id="SSF50370">
    <property type="entry name" value="Ricin B-like lectins"/>
    <property type="match status" value="1"/>
</dbReference>
<name>A0ABV6V412_9ACTN</name>
<keyword evidence="5" id="KW-0378">Hydrolase</keyword>
<dbReference type="SUPFAM" id="SSF53474">
    <property type="entry name" value="alpha/beta-Hydrolases"/>
    <property type="match status" value="1"/>
</dbReference>
<dbReference type="PROSITE" id="PS50231">
    <property type="entry name" value="RICIN_B_LECTIN"/>
    <property type="match status" value="1"/>
</dbReference>
<dbReference type="Pfam" id="PF00652">
    <property type="entry name" value="Ricin_B_lectin"/>
    <property type="match status" value="1"/>
</dbReference>
<evidence type="ECO:0000313" key="10">
    <source>
        <dbReference type="EMBL" id="MFC1408437.1"/>
    </source>
</evidence>
<accession>A0ABV6V412</accession>
<evidence type="ECO:0000256" key="7">
    <source>
        <dbReference type="ARBA" id="ARBA00023326"/>
    </source>
</evidence>
<dbReference type="InterPro" id="IPR000772">
    <property type="entry name" value="Ricin_B_lectin"/>
</dbReference>
<reference evidence="10 11" key="1">
    <citation type="submission" date="2024-09" db="EMBL/GenBank/DDBJ databases">
        <authorList>
            <person name="Lee S.D."/>
        </authorList>
    </citation>
    <scope>NUCLEOTIDE SEQUENCE [LARGE SCALE GENOMIC DNA]</scope>
    <source>
        <strain evidence="10 11">N1-1</strain>
    </source>
</reference>
<dbReference type="CDD" id="cd23451">
    <property type="entry name" value="beta-trefoil_Ricin_laminarinase"/>
    <property type="match status" value="1"/>
</dbReference>
<dbReference type="Gene3D" id="2.80.10.50">
    <property type="match status" value="2"/>
</dbReference>
<dbReference type="SMART" id="SM00458">
    <property type="entry name" value="RICIN"/>
    <property type="match status" value="1"/>
</dbReference>
<dbReference type="InterPro" id="IPR035992">
    <property type="entry name" value="Ricin_B-like_lectins"/>
</dbReference>
<protein>
    <submittedName>
        <fullName evidence="10">RICIN domain-containing protein</fullName>
    </submittedName>
</protein>
<keyword evidence="6" id="KW-0119">Carbohydrate metabolism</keyword>
<evidence type="ECO:0000256" key="5">
    <source>
        <dbReference type="ARBA" id="ARBA00022801"/>
    </source>
</evidence>
<feature type="chain" id="PRO_5045179869" evidence="8">
    <location>
        <begin position="46"/>
        <end position="483"/>
    </location>
</feature>
<organism evidence="10 11">
    <name type="scientific">Streptacidiphilus alkalitolerans</name>
    <dbReference type="NCBI Taxonomy" id="3342712"/>
    <lineage>
        <taxon>Bacteria</taxon>
        <taxon>Bacillati</taxon>
        <taxon>Actinomycetota</taxon>
        <taxon>Actinomycetes</taxon>
        <taxon>Kitasatosporales</taxon>
        <taxon>Streptomycetaceae</taxon>
        <taxon>Streptacidiphilus</taxon>
    </lineage>
</organism>
<dbReference type="EMBL" id="JBHEZX010000002">
    <property type="protein sequence ID" value="MFC1408437.1"/>
    <property type="molecule type" value="Genomic_DNA"/>
</dbReference>
<dbReference type="PANTHER" id="PTHR38050:SF2">
    <property type="entry name" value="FERULOYL ESTERASE C-RELATED"/>
    <property type="match status" value="1"/>
</dbReference>
<feature type="signal peptide" evidence="8">
    <location>
        <begin position="1"/>
        <end position="45"/>
    </location>
</feature>
<evidence type="ECO:0000259" key="9">
    <source>
        <dbReference type="SMART" id="SM00458"/>
    </source>
</evidence>